<dbReference type="Pfam" id="PF00005">
    <property type="entry name" value="ABC_tran"/>
    <property type="match status" value="1"/>
</dbReference>
<name>A0A6G7VIB6_9RHOB</name>
<evidence type="ECO:0000259" key="5">
    <source>
        <dbReference type="PROSITE" id="PS50893"/>
    </source>
</evidence>
<accession>A0A6G7VIB6</accession>
<dbReference type="InterPro" id="IPR017871">
    <property type="entry name" value="ABC_transporter-like_CS"/>
</dbReference>
<evidence type="ECO:0000256" key="1">
    <source>
        <dbReference type="ARBA" id="ARBA00005417"/>
    </source>
</evidence>
<dbReference type="AlphaFoldDB" id="A0A6G7VIB6"/>
<dbReference type="InterPro" id="IPR027417">
    <property type="entry name" value="P-loop_NTPase"/>
</dbReference>
<dbReference type="PANTHER" id="PTHR42788:SF19">
    <property type="entry name" value="ALIPHATIC SULFONATES IMPORT ATP-BINDING PROTEIN SSUB 2"/>
    <property type="match status" value="1"/>
</dbReference>
<organism evidence="6 7">
    <name type="scientific">Pontivivens nitratireducens</name>
    <dbReference type="NCBI Taxonomy" id="2758038"/>
    <lineage>
        <taxon>Bacteria</taxon>
        <taxon>Pseudomonadati</taxon>
        <taxon>Pseudomonadota</taxon>
        <taxon>Alphaproteobacteria</taxon>
        <taxon>Rhodobacterales</taxon>
        <taxon>Paracoccaceae</taxon>
        <taxon>Pontivivens</taxon>
    </lineage>
</organism>
<proteinExistence type="inferred from homology"/>
<dbReference type="RefSeq" id="WP_166188190.1">
    <property type="nucleotide sequence ID" value="NZ_CP049811.1"/>
</dbReference>
<evidence type="ECO:0000256" key="4">
    <source>
        <dbReference type="ARBA" id="ARBA00022840"/>
    </source>
</evidence>
<gene>
    <name evidence="6" type="ORF">G8E03_02210</name>
</gene>
<dbReference type="EMBL" id="CP049811">
    <property type="protein sequence ID" value="QIK39682.1"/>
    <property type="molecule type" value="Genomic_DNA"/>
</dbReference>
<dbReference type="PANTHER" id="PTHR42788">
    <property type="entry name" value="TAURINE IMPORT ATP-BINDING PROTEIN-RELATED"/>
    <property type="match status" value="1"/>
</dbReference>
<reference evidence="6 7" key="1">
    <citation type="submission" date="2020-03" db="EMBL/GenBank/DDBJ databases">
        <title>Complete genome sequence of Monaibacterium sp. ALG8 with diverse plasmids.</title>
        <authorList>
            <person name="Sun C."/>
        </authorList>
    </citation>
    <scope>NUCLEOTIDE SEQUENCE [LARGE SCALE GENOMIC DNA]</scope>
    <source>
        <strain evidence="6 7">ALG8</strain>
    </source>
</reference>
<comment type="similarity">
    <text evidence="1">Belongs to the ABC transporter superfamily.</text>
</comment>
<keyword evidence="4 6" id="KW-0067">ATP-binding</keyword>
<dbReference type="KEGG" id="mon:G8E03_02210"/>
<dbReference type="InterPro" id="IPR050166">
    <property type="entry name" value="ABC_transporter_ATP-bind"/>
</dbReference>
<sequence>MTETGGTAPVLDLHLRGLAYEGADILGDISFAIPRGQTVALVGPSGIGKSSLLRIFAGLERGYDGTCTVTGRTAMVFQEPTLLPWRSLRDNITIAAGVSTDIADAVLADVGLADRRDAFPNRLSLGQQRRLSLARAFAVRPDLLLMDEPFVSLDPQLVGEMIALFARLRDAYGVTTVLVTHVVEEARQLADRILTLSGHPARVASDTLNTTQKSGA</sequence>
<protein>
    <submittedName>
        <fullName evidence="6">ABC transporter ATP-binding protein</fullName>
    </submittedName>
</protein>
<dbReference type="GO" id="GO:0005524">
    <property type="term" value="F:ATP binding"/>
    <property type="evidence" value="ECO:0007669"/>
    <property type="project" value="UniProtKB-KW"/>
</dbReference>
<dbReference type="SUPFAM" id="SSF52540">
    <property type="entry name" value="P-loop containing nucleoside triphosphate hydrolases"/>
    <property type="match status" value="1"/>
</dbReference>
<keyword evidence="2" id="KW-0813">Transport</keyword>
<dbReference type="Gene3D" id="3.40.50.300">
    <property type="entry name" value="P-loop containing nucleotide triphosphate hydrolases"/>
    <property type="match status" value="1"/>
</dbReference>
<evidence type="ECO:0000313" key="7">
    <source>
        <dbReference type="Proteomes" id="UP000500791"/>
    </source>
</evidence>
<dbReference type="PROSITE" id="PS50893">
    <property type="entry name" value="ABC_TRANSPORTER_2"/>
    <property type="match status" value="1"/>
</dbReference>
<keyword evidence="7" id="KW-1185">Reference proteome</keyword>
<evidence type="ECO:0000313" key="6">
    <source>
        <dbReference type="EMBL" id="QIK39682.1"/>
    </source>
</evidence>
<dbReference type="Proteomes" id="UP000500791">
    <property type="component" value="Chromosome"/>
</dbReference>
<keyword evidence="3" id="KW-0547">Nucleotide-binding</keyword>
<evidence type="ECO:0000256" key="2">
    <source>
        <dbReference type="ARBA" id="ARBA00022448"/>
    </source>
</evidence>
<feature type="domain" description="ABC transporter" evidence="5">
    <location>
        <begin position="8"/>
        <end position="216"/>
    </location>
</feature>
<evidence type="ECO:0000256" key="3">
    <source>
        <dbReference type="ARBA" id="ARBA00022741"/>
    </source>
</evidence>
<dbReference type="SMART" id="SM00382">
    <property type="entry name" value="AAA"/>
    <property type="match status" value="1"/>
</dbReference>
<dbReference type="InterPro" id="IPR003439">
    <property type="entry name" value="ABC_transporter-like_ATP-bd"/>
</dbReference>
<dbReference type="PROSITE" id="PS00211">
    <property type="entry name" value="ABC_TRANSPORTER_1"/>
    <property type="match status" value="1"/>
</dbReference>
<dbReference type="InterPro" id="IPR003593">
    <property type="entry name" value="AAA+_ATPase"/>
</dbReference>
<dbReference type="GO" id="GO:0016887">
    <property type="term" value="F:ATP hydrolysis activity"/>
    <property type="evidence" value="ECO:0007669"/>
    <property type="project" value="InterPro"/>
</dbReference>